<name>A0A6J6BLD5_9ZZZZ</name>
<dbReference type="AlphaFoldDB" id="A0A6J6BLD5"/>
<proteinExistence type="predicted"/>
<dbReference type="InterPro" id="IPR008964">
    <property type="entry name" value="Invasin/intimin_cell_adhesion"/>
</dbReference>
<evidence type="ECO:0000313" key="1">
    <source>
        <dbReference type="EMBL" id="CAB4539802.1"/>
    </source>
</evidence>
<organism evidence="1">
    <name type="scientific">freshwater metagenome</name>
    <dbReference type="NCBI Taxonomy" id="449393"/>
    <lineage>
        <taxon>unclassified sequences</taxon>
        <taxon>metagenomes</taxon>
        <taxon>ecological metagenomes</taxon>
    </lineage>
</organism>
<dbReference type="Gene3D" id="2.60.40.1080">
    <property type="match status" value="1"/>
</dbReference>
<reference evidence="1" key="1">
    <citation type="submission" date="2020-05" db="EMBL/GenBank/DDBJ databases">
        <authorList>
            <person name="Chiriac C."/>
            <person name="Salcher M."/>
            <person name="Ghai R."/>
            <person name="Kavagutti S V."/>
        </authorList>
    </citation>
    <scope>NUCLEOTIDE SEQUENCE</scope>
</reference>
<accession>A0A6J6BLD5</accession>
<dbReference type="SUPFAM" id="SSF49373">
    <property type="entry name" value="Invasin/intimin cell-adhesion fragments"/>
    <property type="match status" value="1"/>
</dbReference>
<dbReference type="EMBL" id="CAEZSI010000066">
    <property type="protein sequence ID" value="CAB4539802.1"/>
    <property type="molecule type" value="Genomic_DNA"/>
</dbReference>
<sequence length="535" mass="55409">MRSINRFLPTHASLNARRFIVASIATLAMLATTVVLPATMQAPAFADGECSKIYVPPVPPVPTDGSDTGTSEAIIRAVDTSADVGDELPVFNCYLASPIGAFYKEPICQAFDGDRVLTSTPPAGKYKIMCTGAEATNAYLIAYYAGTFTVNPKPVEPTPTASPTATPTQPAVVANKVESGKDFSYFTELQTASGINHNVAVQAAAGVFISGSIINIVGKPELSLKGSQLSFSIEGRSSSGTTLSRMSKSFTVIIDAPSNKFLPVFSADGSKWTPVQQLTSPELPAGVLAGFTGGGSTFSISTKSFGYFGLRTNQNNFELTAQPSKSTYSTTDKPQLAAEAQGDGKLSFSTSTSKVCSVSSAGIVTAKTVGTCSITAKKLGDPEFLDAVSAPLAITFAKTAATSSGSSKNNPAPSRNTGKTTVVIVKSATSDSLLLADPGMDLSASTVSISGLSGGVRLPLKKAFQLQISSLSPSTSYQMSVLTPSSNSIPLSPSLTSSRGVLTFQIMEFIKAGKYKIVLTSAGSAQSNMIEVTVG</sequence>
<gene>
    <name evidence="1" type="ORF">UFOPK1412_00593</name>
</gene>
<protein>
    <submittedName>
        <fullName evidence="1">Unannotated protein</fullName>
    </submittedName>
</protein>